<dbReference type="GO" id="GO:0006163">
    <property type="term" value="P:purine nucleotide metabolic process"/>
    <property type="evidence" value="ECO:0007669"/>
    <property type="project" value="UniProtKB-ARBA"/>
</dbReference>
<reference evidence="3 4" key="2">
    <citation type="journal article" date="2012" name="Stand. Genomic Sci.">
        <title>Complete genome sequence of the sulfate-reducing firmicute Desulfotomaculum ruminis type strain (DL(T)).</title>
        <authorList>
            <person name="Spring S."/>
            <person name="Visser M."/>
            <person name="Lu M."/>
            <person name="Copeland A."/>
            <person name="Lapidus A."/>
            <person name="Lucas S."/>
            <person name="Cheng J.F."/>
            <person name="Han C."/>
            <person name="Tapia R."/>
            <person name="Goodwin L.A."/>
            <person name="Pitluck S."/>
            <person name="Ivanova N."/>
            <person name="Land M."/>
            <person name="Hauser L."/>
            <person name="Larimer F."/>
            <person name="Rohde M."/>
            <person name="Goker M."/>
            <person name="Detter J.C."/>
            <person name="Kyrpides N.C."/>
            <person name="Woyke T."/>
            <person name="Schaap P.J."/>
            <person name="Plugge C.M."/>
            <person name="Muyzer G."/>
            <person name="Kuever J."/>
            <person name="Pereira I.A."/>
            <person name="Parshina S.N."/>
            <person name="Bernier-Latmani R."/>
            <person name="Stams A.J."/>
            <person name="Klenk H.P."/>
        </authorList>
    </citation>
    <scope>NUCLEOTIDE SEQUENCE [LARGE SCALE GENOMIC DNA]</scope>
    <source>
        <strain evidence="4">ATCC 23193 / DSM 2154 / NCIB 8452 / DL</strain>
    </source>
</reference>
<feature type="domain" description="NAD/GMP synthase" evidence="2">
    <location>
        <begin position="17"/>
        <end position="82"/>
    </location>
</feature>
<dbReference type="HOGENOM" id="CLU_061181_2_0_9"/>
<dbReference type="InterPro" id="IPR022310">
    <property type="entry name" value="NAD/GMP_synthase"/>
</dbReference>
<evidence type="ECO:0000259" key="2">
    <source>
        <dbReference type="Pfam" id="PF02540"/>
    </source>
</evidence>
<dbReference type="EMBL" id="CP002780">
    <property type="protein sequence ID" value="AEG58522.1"/>
    <property type="molecule type" value="Genomic_DNA"/>
</dbReference>
<dbReference type="OrthoDB" id="9776919at2"/>
<dbReference type="InterPro" id="IPR005232">
    <property type="entry name" value="LarE"/>
</dbReference>
<dbReference type="SUPFAM" id="SSF52402">
    <property type="entry name" value="Adenine nucleotide alpha hydrolases-like"/>
    <property type="match status" value="1"/>
</dbReference>
<organism evidence="3 4">
    <name type="scientific">Desulforamulus ruminis (strain ATCC 23193 / DSM 2154 / NCIMB 8452 / DL)</name>
    <name type="common">Desulfotomaculum ruminis</name>
    <dbReference type="NCBI Taxonomy" id="696281"/>
    <lineage>
        <taxon>Bacteria</taxon>
        <taxon>Bacillati</taxon>
        <taxon>Bacillota</taxon>
        <taxon>Clostridia</taxon>
        <taxon>Eubacteriales</taxon>
        <taxon>Peptococcaceae</taxon>
        <taxon>Desulforamulus</taxon>
    </lineage>
</organism>
<dbReference type="PIRSF" id="PIRSF006661">
    <property type="entry name" value="PP-lp_UCP006661"/>
    <property type="match status" value="1"/>
</dbReference>
<dbReference type="Gene3D" id="3.40.50.620">
    <property type="entry name" value="HUPs"/>
    <property type="match status" value="1"/>
</dbReference>
<dbReference type="RefSeq" id="WP_013840299.1">
    <property type="nucleotide sequence ID" value="NC_015589.1"/>
</dbReference>
<name>F6DNI2_DESRL</name>
<evidence type="ECO:0000256" key="1">
    <source>
        <dbReference type="PIRSR" id="PIRSR006661-1"/>
    </source>
</evidence>
<dbReference type="STRING" id="696281.Desru_0224"/>
<feature type="active site" description="Nucleophile and sulfur donor" evidence="1">
    <location>
        <position position="176"/>
    </location>
</feature>
<keyword evidence="4" id="KW-1185">Reference proteome</keyword>
<dbReference type="NCBIfam" id="TIGR00268">
    <property type="entry name" value="ATP-dependent sacrificial sulfur transferase LarE"/>
    <property type="match status" value="1"/>
</dbReference>
<dbReference type="eggNOG" id="COG1606">
    <property type="taxonomic scope" value="Bacteria"/>
</dbReference>
<dbReference type="CDD" id="cd01990">
    <property type="entry name" value="LarE-like"/>
    <property type="match status" value="1"/>
</dbReference>
<reference evidence="4" key="1">
    <citation type="submission" date="2011-05" db="EMBL/GenBank/DDBJ databases">
        <title>Complete sequence of Desulfotomaculum ruminis DSM 2154.</title>
        <authorList>
            <person name="Lucas S."/>
            <person name="Copeland A."/>
            <person name="Lapidus A."/>
            <person name="Cheng J.-F."/>
            <person name="Goodwin L."/>
            <person name="Pitluck S."/>
            <person name="Lu M."/>
            <person name="Detter J.C."/>
            <person name="Han C."/>
            <person name="Tapia R."/>
            <person name="Land M."/>
            <person name="Hauser L."/>
            <person name="Kyrpides N."/>
            <person name="Ivanova N."/>
            <person name="Mikhailova N."/>
            <person name="Pagani I."/>
            <person name="Stams A.J.M."/>
            <person name="Plugge C.M."/>
            <person name="Muyzer G."/>
            <person name="Kuever J."/>
            <person name="Parshina S.N."/>
            <person name="Ivanova A.E."/>
            <person name="Nazina T.N."/>
            <person name="Brambilla E."/>
            <person name="Spring S."/>
            <person name="Klenk H.-P."/>
            <person name="Woyke T."/>
        </authorList>
    </citation>
    <scope>NUCLEOTIDE SEQUENCE [LARGE SCALE GENOMIC DNA]</scope>
    <source>
        <strain evidence="4">ATCC 23193 / DSM 2154 / NCIB 8452 / DL</strain>
    </source>
</reference>
<dbReference type="InterPro" id="IPR014729">
    <property type="entry name" value="Rossmann-like_a/b/a_fold"/>
</dbReference>
<dbReference type="AlphaFoldDB" id="F6DNI2"/>
<dbReference type="Pfam" id="PF02540">
    <property type="entry name" value="NAD_synthase"/>
    <property type="match status" value="1"/>
</dbReference>
<dbReference type="Proteomes" id="UP000009234">
    <property type="component" value="Chromosome"/>
</dbReference>
<dbReference type="PANTHER" id="PTHR43169">
    <property type="entry name" value="EXSB FAMILY PROTEIN"/>
    <property type="match status" value="1"/>
</dbReference>
<gene>
    <name evidence="3" type="ordered locus">Desru_0224</name>
</gene>
<sequence length="270" mass="30398">MEQLQEKYKQLKGLLKHYQRVLVAYSGGTDSSLLLAVAVKELGDQVLAVTAISPTSTRQEIEDAERLARQLGVRHEIIDSGEMEFKEFVQNTPERCYHCKRCRFSELKEIARGNSIPWILDGSNVDDLKDFRPGMRAAKELGIVSPLMEAGFTKEEIRKLSWQLGLATWDKPSSPCLASRIPYGEEITDEKLRRVEAAEEFLRLEGFSPVRVRHFAKEARLEVAREQFAQLAESAGEIAGKLKDLGFKEVTLNLSGFASGSLNRLIGEDR</sequence>
<dbReference type="GO" id="GO:0016783">
    <property type="term" value="F:sulfurtransferase activity"/>
    <property type="evidence" value="ECO:0007669"/>
    <property type="project" value="InterPro"/>
</dbReference>
<dbReference type="InterPro" id="IPR052188">
    <property type="entry name" value="Ni-pincer_cofactor_biosynth"/>
</dbReference>
<protein>
    <submittedName>
        <fullName evidence="3">Asparagine synthase</fullName>
    </submittedName>
</protein>
<dbReference type="PANTHER" id="PTHR43169:SF2">
    <property type="entry name" value="NAD_GMP SYNTHASE DOMAIN-CONTAINING PROTEIN"/>
    <property type="match status" value="1"/>
</dbReference>
<proteinExistence type="predicted"/>
<evidence type="ECO:0000313" key="4">
    <source>
        <dbReference type="Proteomes" id="UP000009234"/>
    </source>
</evidence>
<accession>F6DNI2</accession>
<evidence type="ECO:0000313" key="3">
    <source>
        <dbReference type="EMBL" id="AEG58522.1"/>
    </source>
</evidence>
<dbReference type="KEGG" id="dru:Desru_0224"/>